<protein>
    <submittedName>
        <fullName evidence="1">Uncharacterized protein</fullName>
    </submittedName>
</protein>
<keyword evidence="2" id="KW-1185">Reference proteome</keyword>
<dbReference type="GeneID" id="62195365"/>
<evidence type="ECO:0000313" key="1">
    <source>
        <dbReference type="EMBL" id="QPG74632.1"/>
    </source>
</evidence>
<dbReference type="KEGG" id="bnn:FOA43_001964"/>
<dbReference type="AlphaFoldDB" id="A0A875S3J2"/>
<organism evidence="1 2">
    <name type="scientific">Eeniella nana</name>
    <name type="common">Yeast</name>
    <name type="synonym">Brettanomyces nanus</name>
    <dbReference type="NCBI Taxonomy" id="13502"/>
    <lineage>
        <taxon>Eukaryota</taxon>
        <taxon>Fungi</taxon>
        <taxon>Dikarya</taxon>
        <taxon>Ascomycota</taxon>
        <taxon>Saccharomycotina</taxon>
        <taxon>Pichiomycetes</taxon>
        <taxon>Pichiales</taxon>
        <taxon>Pichiaceae</taxon>
        <taxon>Brettanomyces</taxon>
    </lineage>
</organism>
<gene>
    <name evidence="1" type="ORF">FOA43_001964</name>
</gene>
<evidence type="ECO:0000313" key="2">
    <source>
        <dbReference type="Proteomes" id="UP000662931"/>
    </source>
</evidence>
<dbReference type="Proteomes" id="UP000662931">
    <property type="component" value="Chromosome 2"/>
</dbReference>
<sequence>MRSMLVVVDFKKGIDPFSRDRVHAPLLRSNEMPYAGFADGAEPWFRIDKIFITGINVSDDVKDAN</sequence>
<reference evidence="1" key="1">
    <citation type="submission" date="2020-10" db="EMBL/GenBank/DDBJ databases">
        <authorList>
            <person name="Roach M.J.R."/>
        </authorList>
    </citation>
    <scope>NUCLEOTIDE SEQUENCE</scope>
    <source>
        <strain evidence="1">CBS 1945</strain>
    </source>
</reference>
<dbReference type="OrthoDB" id="1740265at2759"/>
<dbReference type="RefSeq" id="XP_038778197.1">
    <property type="nucleotide sequence ID" value="XM_038922269.1"/>
</dbReference>
<accession>A0A875S3J2</accession>
<dbReference type="EMBL" id="CP064813">
    <property type="protein sequence ID" value="QPG74632.1"/>
    <property type="molecule type" value="Genomic_DNA"/>
</dbReference>
<name>A0A875S3J2_EENNA</name>
<proteinExistence type="predicted"/>